<keyword evidence="3" id="KW-1185">Reference proteome</keyword>
<dbReference type="PANTHER" id="PTHR47332:SF2">
    <property type="entry name" value="SET-6"/>
    <property type="match status" value="1"/>
</dbReference>
<dbReference type="CDD" id="cd20071">
    <property type="entry name" value="SET_SMYD"/>
    <property type="match status" value="1"/>
</dbReference>
<sequence length="311" mass="35481">MPNSSSTTLSASDPMFLRALLNTEGGPASLERMLLQKMELELKGVFDKMLKAEQEAYMALHNAHNHDEEAGRPLIGRWKTNGFALCSLAMPDGGDPDGIYTGVFRDRSKINHSCCPNVSSYFNPCAFAMEFRAARSIKKGEELTTNYNGDIMPPRVERQRYLTEDAEYGFICTCRSCKSTPDSNRARSYIQRNKKPKQWQLVVWLMDQSRKSGSEDWVVEESVEILGFIEQQGLELSPQYQDHLSFLAEAYCAMGSARKAVLWLRKFANVRRVHNGEEERSLEELLSTVVNHGRWNWAKRARVMMNHVRTA</sequence>
<protein>
    <recommendedName>
        <fullName evidence="1">SET domain-containing protein</fullName>
    </recommendedName>
</protein>
<dbReference type="SUPFAM" id="SSF82199">
    <property type="entry name" value="SET domain"/>
    <property type="match status" value="1"/>
</dbReference>
<dbReference type="PANTHER" id="PTHR47332">
    <property type="entry name" value="SET DOMAIN-CONTAINING PROTEIN 5"/>
    <property type="match status" value="1"/>
</dbReference>
<gene>
    <name evidence="2" type="ORF">V5O48_017533</name>
</gene>
<evidence type="ECO:0000259" key="1">
    <source>
        <dbReference type="PROSITE" id="PS50280"/>
    </source>
</evidence>
<name>A0ABR3ENP5_9AGAR</name>
<dbReference type="Proteomes" id="UP001465976">
    <property type="component" value="Unassembled WGS sequence"/>
</dbReference>
<dbReference type="EMBL" id="JBAHYK010002734">
    <property type="protein sequence ID" value="KAL0564512.1"/>
    <property type="molecule type" value="Genomic_DNA"/>
</dbReference>
<dbReference type="InterPro" id="IPR046341">
    <property type="entry name" value="SET_dom_sf"/>
</dbReference>
<dbReference type="InterPro" id="IPR053185">
    <property type="entry name" value="SET_domain_protein"/>
</dbReference>
<dbReference type="Pfam" id="PF00856">
    <property type="entry name" value="SET"/>
    <property type="match status" value="1"/>
</dbReference>
<dbReference type="Gene3D" id="1.25.40.10">
    <property type="entry name" value="Tetratricopeptide repeat domain"/>
    <property type="match status" value="1"/>
</dbReference>
<evidence type="ECO:0000313" key="3">
    <source>
        <dbReference type="Proteomes" id="UP001465976"/>
    </source>
</evidence>
<reference evidence="2 3" key="1">
    <citation type="submission" date="2024-02" db="EMBL/GenBank/DDBJ databases">
        <title>A draft genome for the cacao thread blight pathogen Marasmius crinis-equi.</title>
        <authorList>
            <person name="Cohen S.P."/>
            <person name="Baruah I.K."/>
            <person name="Amoako-Attah I."/>
            <person name="Bukari Y."/>
            <person name="Meinhardt L.W."/>
            <person name="Bailey B.A."/>
        </authorList>
    </citation>
    <scope>NUCLEOTIDE SEQUENCE [LARGE SCALE GENOMIC DNA]</scope>
    <source>
        <strain evidence="2 3">GH-76</strain>
    </source>
</reference>
<proteinExistence type="predicted"/>
<evidence type="ECO:0000313" key="2">
    <source>
        <dbReference type="EMBL" id="KAL0564512.1"/>
    </source>
</evidence>
<dbReference type="Gene3D" id="2.170.270.10">
    <property type="entry name" value="SET domain"/>
    <property type="match status" value="1"/>
</dbReference>
<dbReference type="PROSITE" id="PS50280">
    <property type="entry name" value="SET"/>
    <property type="match status" value="1"/>
</dbReference>
<dbReference type="InterPro" id="IPR011990">
    <property type="entry name" value="TPR-like_helical_dom_sf"/>
</dbReference>
<comment type="caution">
    <text evidence="2">The sequence shown here is derived from an EMBL/GenBank/DDBJ whole genome shotgun (WGS) entry which is preliminary data.</text>
</comment>
<accession>A0ABR3ENP5</accession>
<dbReference type="InterPro" id="IPR001214">
    <property type="entry name" value="SET_dom"/>
</dbReference>
<feature type="domain" description="SET" evidence="1">
    <location>
        <begin position="5"/>
        <end position="148"/>
    </location>
</feature>
<organism evidence="2 3">
    <name type="scientific">Marasmius crinis-equi</name>
    <dbReference type="NCBI Taxonomy" id="585013"/>
    <lineage>
        <taxon>Eukaryota</taxon>
        <taxon>Fungi</taxon>
        <taxon>Dikarya</taxon>
        <taxon>Basidiomycota</taxon>
        <taxon>Agaricomycotina</taxon>
        <taxon>Agaricomycetes</taxon>
        <taxon>Agaricomycetidae</taxon>
        <taxon>Agaricales</taxon>
        <taxon>Marasmiineae</taxon>
        <taxon>Marasmiaceae</taxon>
        <taxon>Marasmius</taxon>
    </lineage>
</organism>